<dbReference type="EMBL" id="KV454211">
    <property type="protein sequence ID" value="ODQ58665.1"/>
    <property type="molecule type" value="Genomic_DNA"/>
</dbReference>
<evidence type="ECO:0000256" key="1">
    <source>
        <dbReference type="SAM" id="MobiDB-lite"/>
    </source>
</evidence>
<accession>A0A1E3NZY5</accession>
<gene>
    <name evidence="2" type="ORF">WICANDRAFT_93134</name>
</gene>
<dbReference type="RefSeq" id="XP_019037872.1">
    <property type="nucleotide sequence ID" value="XM_019186403.1"/>
</dbReference>
<sequence>MELARPQILNPKNPAPYTTGEPVAEENEGMLHCLKIKRITQINYAQDIFSSFASKDISPKHVHGNMFISVRLIQSLCPYWYKLFIVIPSKLVTILRKPIITVPRFVLFPPKSPVNEDVDMDEVSHPQRDPNPVSYQMRAFDELTIQFNENDVYDYEKELNAIDKVIFEKVSKGKAVCPFAIYTNLFEVKYHPTPYSNFYQIPEDDLEEAFKSVVQKFDWFFDTCLKYKISILPEQFLIPTSHPRFSSLGSDLKDCLNHTQPPSLVYCCNNNFMLFEFTQDDLENMMKSYFDQK</sequence>
<dbReference type="AlphaFoldDB" id="A0A1E3NZY5"/>
<name>A0A1E3NZY5_WICAA</name>
<reference evidence="2 3" key="1">
    <citation type="journal article" date="2016" name="Proc. Natl. Acad. Sci. U.S.A.">
        <title>Comparative genomics of biotechnologically important yeasts.</title>
        <authorList>
            <person name="Riley R."/>
            <person name="Haridas S."/>
            <person name="Wolfe K.H."/>
            <person name="Lopes M.R."/>
            <person name="Hittinger C.T."/>
            <person name="Goeker M."/>
            <person name="Salamov A.A."/>
            <person name="Wisecaver J.H."/>
            <person name="Long T.M."/>
            <person name="Calvey C.H."/>
            <person name="Aerts A.L."/>
            <person name="Barry K.W."/>
            <person name="Choi C."/>
            <person name="Clum A."/>
            <person name="Coughlan A.Y."/>
            <person name="Deshpande S."/>
            <person name="Douglass A.P."/>
            <person name="Hanson S.J."/>
            <person name="Klenk H.-P."/>
            <person name="LaButti K.M."/>
            <person name="Lapidus A."/>
            <person name="Lindquist E.A."/>
            <person name="Lipzen A.M."/>
            <person name="Meier-Kolthoff J.P."/>
            <person name="Ohm R.A."/>
            <person name="Otillar R.P."/>
            <person name="Pangilinan J.L."/>
            <person name="Peng Y."/>
            <person name="Rokas A."/>
            <person name="Rosa C.A."/>
            <person name="Scheuner C."/>
            <person name="Sibirny A.A."/>
            <person name="Slot J.C."/>
            <person name="Stielow J.B."/>
            <person name="Sun H."/>
            <person name="Kurtzman C.P."/>
            <person name="Blackwell M."/>
            <person name="Grigoriev I.V."/>
            <person name="Jeffries T.W."/>
        </authorList>
    </citation>
    <scope>NUCLEOTIDE SEQUENCE [LARGE SCALE GENOMIC DNA]</scope>
    <source>
        <strain evidence="3">ATCC 58044 / CBS 1984 / NCYC 433 / NRRL Y-366-8</strain>
    </source>
</reference>
<feature type="region of interest" description="Disordered" evidence="1">
    <location>
        <begin position="1"/>
        <end position="22"/>
    </location>
</feature>
<dbReference type="Proteomes" id="UP000094112">
    <property type="component" value="Unassembled WGS sequence"/>
</dbReference>
<proteinExistence type="predicted"/>
<feature type="non-terminal residue" evidence="2">
    <location>
        <position position="293"/>
    </location>
</feature>
<keyword evidence="3" id="KW-1185">Reference proteome</keyword>
<dbReference type="GeneID" id="30203649"/>
<protein>
    <submittedName>
        <fullName evidence="2">Uncharacterized protein</fullName>
    </submittedName>
</protein>
<evidence type="ECO:0000313" key="3">
    <source>
        <dbReference type="Proteomes" id="UP000094112"/>
    </source>
</evidence>
<organism evidence="2 3">
    <name type="scientific">Wickerhamomyces anomalus (strain ATCC 58044 / CBS 1984 / NCYC 433 / NRRL Y-366-8)</name>
    <name type="common">Yeast</name>
    <name type="synonym">Hansenula anomala</name>
    <dbReference type="NCBI Taxonomy" id="683960"/>
    <lineage>
        <taxon>Eukaryota</taxon>
        <taxon>Fungi</taxon>
        <taxon>Dikarya</taxon>
        <taxon>Ascomycota</taxon>
        <taxon>Saccharomycotina</taxon>
        <taxon>Saccharomycetes</taxon>
        <taxon>Phaffomycetales</taxon>
        <taxon>Wickerhamomycetaceae</taxon>
        <taxon>Wickerhamomyces</taxon>
    </lineage>
</organism>
<evidence type="ECO:0000313" key="2">
    <source>
        <dbReference type="EMBL" id="ODQ58665.1"/>
    </source>
</evidence>